<evidence type="ECO:0000256" key="4">
    <source>
        <dbReference type="ARBA" id="ARBA00023295"/>
    </source>
</evidence>
<dbReference type="PANTHER" id="PTHR11177">
    <property type="entry name" value="CHITINASE"/>
    <property type="match status" value="1"/>
</dbReference>
<dbReference type="Proteomes" id="UP000719412">
    <property type="component" value="Unassembled WGS sequence"/>
</dbReference>
<dbReference type="InterPro" id="IPR057023">
    <property type="entry name" value="PTP-SAK"/>
</dbReference>
<dbReference type="GO" id="GO:0006032">
    <property type="term" value="P:chitin catabolic process"/>
    <property type="evidence" value="ECO:0007669"/>
    <property type="project" value="TreeGrafter"/>
</dbReference>
<reference evidence="9" key="2">
    <citation type="submission" date="2021-08" db="EMBL/GenBank/DDBJ databases">
        <authorList>
            <person name="Eriksson T."/>
        </authorList>
    </citation>
    <scope>NUCLEOTIDE SEQUENCE</scope>
    <source>
        <strain evidence="9">Stoneville</strain>
        <tissue evidence="9">Whole head</tissue>
    </source>
</reference>
<keyword evidence="1" id="KW-0732">Signal</keyword>
<dbReference type="GO" id="GO:0005975">
    <property type="term" value="P:carbohydrate metabolic process"/>
    <property type="evidence" value="ECO:0007669"/>
    <property type="project" value="InterPro"/>
</dbReference>
<dbReference type="AlphaFoldDB" id="A0A8J6HKM0"/>
<dbReference type="InterPro" id="IPR016130">
    <property type="entry name" value="Tyr_Pase_AS"/>
</dbReference>
<sequence>MLILKLKCLNAVGVHCRMGRGRTGVMVACYLVRFQDLAPEKAITTVRLQRPGSVETAEQERAVSGLANPPPMRDILERKGKKHFARNGTHISLIQPMPSGPWSRGPHLSFADKVLCYYETWVEGDFGPDDIDVNICTHINYSFMGVNEDGSLRLDGSDDILQRLSDLKAKNPNLKLILSVGGWAEGSTPFSNVAADADKKANMADSTLWYLQTYNFDGVDIDWEYPGKRGGTPDDQENFIDMLWVLRNKFDENGGYLLTTAVCSDPDCGDYNIEAISKVVDYINLMTYDFHGEGEAKTGQNSPLYASSTDSDWEKDHANCDAAVNNWLNRGAAPEKIVLGLGFYGHGYTLADPDNHGVGAPAVAGGEGGSYDHICTLNDGWTEVWDDEQQVPYKYSGDQWIGFDNPRSIGLKVQYAKSRNLGGVMMWAVDQDDKDGSCGVKNAMLQAIKDNFYRDIPPIIISLADSDDSDDEASLSESASDVLSFSDHEQIANLCEYDVSEAPEVIIVEIGMNESDDPVRGENEEEMGEGT</sequence>
<evidence type="ECO:0008006" key="11">
    <source>
        <dbReference type="Google" id="ProtNLM"/>
    </source>
</evidence>
<name>A0A8J6HKM0_TENMO</name>
<evidence type="ECO:0000313" key="10">
    <source>
        <dbReference type="Proteomes" id="UP000719412"/>
    </source>
</evidence>
<evidence type="ECO:0000256" key="6">
    <source>
        <dbReference type="RuleBase" id="RU004453"/>
    </source>
</evidence>
<comment type="similarity">
    <text evidence="6">Belongs to the glycosyl hydrolase 18 family.</text>
</comment>
<dbReference type="Gene3D" id="3.20.20.80">
    <property type="entry name" value="Glycosidases"/>
    <property type="match status" value="1"/>
</dbReference>
<dbReference type="SUPFAM" id="SSF54556">
    <property type="entry name" value="Chitinase insertion domain"/>
    <property type="match status" value="1"/>
</dbReference>
<evidence type="ECO:0000259" key="7">
    <source>
        <dbReference type="PROSITE" id="PS50056"/>
    </source>
</evidence>
<dbReference type="InterPro" id="IPR001223">
    <property type="entry name" value="Glyco_hydro18_cat"/>
</dbReference>
<reference evidence="9" key="1">
    <citation type="journal article" date="2020" name="J Insects Food Feed">
        <title>The yellow mealworm (Tenebrio molitor) genome: a resource for the emerging insects as food and feed industry.</title>
        <authorList>
            <person name="Eriksson T."/>
            <person name="Andere A."/>
            <person name="Kelstrup H."/>
            <person name="Emery V."/>
            <person name="Picard C."/>
        </authorList>
    </citation>
    <scope>NUCLEOTIDE SEQUENCE</scope>
    <source>
        <strain evidence="9">Stoneville</strain>
        <tissue evidence="9">Whole head</tissue>
    </source>
</reference>
<dbReference type="InterPro" id="IPR050314">
    <property type="entry name" value="Glycosyl_Hydrlase_18"/>
</dbReference>
<dbReference type="GO" id="GO:0004568">
    <property type="term" value="F:chitinase activity"/>
    <property type="evidence" value="ECO:0007669"/>
    <property type="project" value="TreeGrafter"/>
</dbReference>
<dbReference type="GO" id="GO:0016791">
    <property type="term" value="F:phosphatase activity"/>
    <property type="evidence" value="ECO:0007669"/>
    <property type="project" value="UniProtKB-ARBA"/>
</dbReference>
<keyword evidence="10" id="KW-1185">Reference proteome</keyword>
<proteinExistence type="inferred from homology"/>
<dbReference type="SUPFAM" id="SSF52799">
    <property type="entry name" value="(Phosphotyrosine protein) phosphatases II"/>
    <property type="match status" value="1"/>
</dbReference>
<dbReference type="FunFam" id="3.10.50.10:FF:000003">
    <property type="entry name" value="Class V chitinase CHIT5b"/>
    <property type="match status" value="1"/>
</dbReference>
<dbReference type="InterPro" id="IPR029021">
    <property type="entry name" value="Prot-tyrosine_phosphatase-like"/>
</dbReference>
<evidence type="ECO:0000256" key="2">
    <source>
        <dbReference type="ARBA" id="ARBA00022801"/>
    </source>
</evidence>
<dbReference type="InterPro" id="IPR017853">
    <property type="entry name" value="GH"/>
</dbReference>
<dbReference type="InterPro" id="IPR029070">
    <property type="entry name" value="Chitinase_insertion_sf"/>
</dbReference>
<dbReference type="PROSITE" id="PS01095">
    <property type="entry name" value="GH18_1"/>
    <property type="match status" value="1"/>
</dbReference>
<dbReference type="PROSITE" id="PS50056">
    <property type="entry name" value="TYR_PHOSPHATASE_2"/>
    <property type="match status" value="1"/>
</dbReference>
<dbReference type="PROSITE" id="PS51910">
    <property type="entry name" value="GH18_2"/>
    <property type="match status" value="1"/>
</dbReference>
<accession>A0A8J6HKM0</accession>
<dbReference type="InterPro" id="IPR001579">
    <property type="entry name" value="Glyco_hydro_18_chit_AS"/>
</dbReference>
<keyword evidence="4 5" id="KW-0326">Glycosidase</keyword>
<dbReference type="Pfam" id="PF22784">
    <property type="entry name" value="PTP-SAK"/>
    <property type="match status" value="1"/>
</dbReference>
<dbReference type="InterPro" id="IPR011583">
    <property type="entry name" value="Chitinase_II/V-like_cat"/>
</dbReference>
<evidence type="ECO:0000256" key="5">
    <source>
        <dbReference type="RuleBase" id="RU000489"/>
    </source>
</evidence>
<dbReference type="SUPFAM" id="SSF51445">
    <property type="entry name" value="(Trans)glycosidases"/>
    <property type="match status" value="1"/>
</dbReference>
<feature type="domain" description="Tyrosine specific protein phosphatases" evidence="7">
    <location>
        <begin position="12"/>
        <end position="61"/>
    </location>
</feature>
<dbReference type="Pfam" id="PF00704">
    <property type="entry name" value="Glyco_hydro_18"/>
    <property type="match status" value="1"/>
</dbReference>
<dbReference type="Gene3D" id="3.90.190.10">
    <property type="entry name" value="Protein tyrosine phosphatase superfamily"/>
    <property type="match status" value="1"/>
</dbReference>
<keyword evidence="2 5" id="KW-0378">Hydrolase</keyword>
<dbReference type="Gene3D" id="3.10.50.10">
    <property type="match status" value="1"/>
</dbReference>
<dbReference type="InterPro" id="IPR000387">
    <property type="entry name" value="Tyr_Pase_dom"/>
</dbReference>
<dbReference type="PROSITE" id="PS00383">
    <property type="entry name" value="TYR_PHOSPHATASE_1"/>
    <property type="match status" value="1"/>
</dbReference>
<gene>
    <name evidence="9" type="ORF">GEV33_006763</name>
</gene>
<evidence type="ECO:0000256" key="3">
    <source>
        <dbReference type="ARBA" id="ARBA00023180"/>
    </source>
</evidence>
<dbReference type="GO" id="GO:0008061">
    <property type="term" value="F:chitin binding"/>
    <property type="evidence" value="ECO:0007669"/>
    <property type="project" value="InterPro"/>
</dbReference>
<keyword evidence="3" id="KW-0325">Glycoprotein</keyword>
<comment type="caution">
    <text evidence="9">The sequence shown here is derived from an EMBL/GenBank/DDBJ whole genome shotgun (WGS) entry which is preliminary data.</text>
</comment>
<protein>
    <recommendedName>
        <fullName evidence="11">Chitinase</fullName>
    </recommendedName>
</protein>
<evidence type="ECO:0000259" key="8">
    <source>
        <dbReference type="PROSITE" id="PS51910"/>
    </source>
</evidence>
<dbReference type="EMBL" id="JABDTM020022188">
    <property type="protein sequence ID" value="KAH0816028.1"/>
    <property type="molecule type" value="Genomic_DNA"/>
</dbReference>
<dbReference type="GO" id="GO:0005576">
    <property type="term" value="C:extracellular region"/>
    <property type="evidence" value="ECO:0007669"/>
    <property type="project" value="TreeGrafter"/>
</dbReference>
<organism evidence="9 10">
    <name type="scientific">Tenebrio molitor</name>
    <name type="common">Yellow mealworm beetle</name>
    <dbReference type="NCBI Taxonomy" id="7067"/>
    <lineage>
        <taxon>Eukaryota</taxon>
        <taxon>Metazoa</taxon>
        <taxon>Ecdysozoa</taxon>
        <taxon>Arthropoda</taxon>
        <taxon>Hexapoda</taxon>
        <taxon>Insecta</taxon>
        <taxon>Pterygota</taxon>
        <taxon>Neoptera</taxon>
        <taxon>Endopterygota</taxon>
        <taxon>Coleoptera</taxon>
        <taxon>Polyphaga</taxon>
        <taxon>Cucujiformia</taxon>
        <taxon>Tenebrionidae</taxon>
        <taxon>Tenebrio</taxon>
    </lineage>
</organism>
<evidence type="ECO:0000256" key="1">
    <source>
        <dbReference type="ARBA" id="ARBA00022729"/>
    </source>
</evidence>
<dbReference type="PANTHER" id="PTHR11177:SF360">
    <property type="entry name" value="CHITINASE 4-RELATED"/>
    <property type="match status" value="1"/>
</dbReference>
<dbReference type="SMART" id="SM00636">
    <property type="entry name" value="Glyco_18"/>
    <property type="match status" value="1"/>
</dbReference>
<feature type="domain" description="GH18" evidence="8">
    <location>
        <begin position="112"/>
        <end position="455"/>
    </location>
</feature>
<evidence type="ECO:0000313" key="9">
    <source>
        <dbReference type="EMBL" id="KAH0816028.1"/>
    </source>
</evidence>